<feature type="transmembrane region" description="Helical" evidence="3">
    <location>
        <begin position="122"/>
        <end position="140"/>
    </location>
</feature>
<dbReference type="AlphaFoldDB" id="U2MNZ1"/>
<sequence>MKPQISVAIFLFFAISSVFSSLECYRKAERRIVNDLNRALTLTVQEHPNEELTPDTLRTYRRHLTINQLKSRASLAYCLYGENSDTTCSKTLSMSNSAHFIGLRAYANCSTATIFSISDQRLPLVLLLLTVFWAAFATLYEKKRRVEVCNPLSFYGELTYSTTASAFFNKHHELVHLTPMQTQLMQMFLRADGHRLSRTAICTALWPKKDNPGETLHTLIRRLKTTLESACRLKIEVERGQAYQVTVDKRQ</sequence>
<dbReference type="InterPro" id="IPR036388">
    <property type="entry name" value="WH-like_DNA-bd_sf"/>
</dbReference>
<keyword evidence="3" id="KW-0472">Membrane</keyword>
<dbReference type="GO" id="GO:0003677">
    <property type="term" value="F:DNA binding"/>
    <property type="evidence" value="ECO:0007669"/>
    <property type="project" value="UniProtKB-UniRule"/>
</dbReference>
<evidence type="ECO:0000256" key="1">
    <source>
        <dbReference type="ARBA" id="ARBA00023125"/>
    </source>
</evidence>
<keyword evidence="1 2" id="KW-0238">DNA-binding</keyword>
<keyword evidence="6" id="KW-1185">Reference proteome</keyword>
<evidence type="ECO:0000256" key="2">
    <source>
        <dbReference type="PROSITE-ProRule" id="PRU01091"/>
    </source>
</evidence>
<dbReference type="GO" id="GO:0000160">
    <property type="term" value="P:phosphorelay signal transduction system"/>
    <property type="evidence" value="ECO:0007669"/>
    <property type="project" value="InterPro"/>
</dbReference>
<evidence type="ECO:0000313" key="6">
    <source>
        <dbReference type="Proteomes" id="UP000016600"/>
    </source>
</evidence>
<gene>
    <name evidence="5" type="ORF">HMPREF1218_0925</name>
</gene>
<dbReference type="EMBL" id="AWET01000032">
    <property type="protein sequence ID" value="ERK00984.1"/>
    <property type="molecule type" value="Genomic_DNA"/>
</dbReference>
<feature type="domain" description="OmpR/PhoB-type" evidence="4">
    <location>
        <begin position="149"/>
        <end position="247"/>
    </location>
</feature>
<dbReference type="SUPFAM" id="SSF46894">
    <property type="entry name" value="C-terminal effector domain of the bipartite response regulators"/>
    <property type="match status" value="1"/>
</dbReference>
<evidence type="ECO:0000259" key="4">
    <source>
        <dbReference type="PROSITE" id="PS51755"/>
    </source>
</evidence>
<dbReference type="PATRIC" id="fig|1081904.3.peg.1371"/>
<dbReference type="RefSeq" id="WP_021583986.1">
    <property type="nucleotide sequence ID" value="NZ_AWET01000032.1"/>
</dbReference>
<dbReference type="PROSITE" id="PS51755">
    <property type="entry name" value="OMPR_PHOB"/>
    <property type="match status" value="1"/>
</dbReference>
<dbReference type="InterPro" id="IPR001867">
    <property type="entry name" value="OmpR/PhoB-type_DNA-bd"/>
</dbReference>
<proteinExistence type="predicted"/>
<dbReference type="SMART" id="SM00862">
    <property type="entry name" value="Trans_reg_C"/>
    <property type="match status" value="1"/>
</dbReference>
<keyword evidence="3" id="KW-0812">Transmembrane</keyword>
<reference evidence="5 6" key="1">
    <citation type="submission" date="2013-08" db="EMBL/GenBank/DDBJ databases">
        <authorList>
            <person name="Durkin A.S."/>
            <person name="Haft D.R."/>
            <person name="McCorrison J."/>
            <person name="Torralba M."/>
            <person name="Gillis M."/>
            <person name="Haft D.H."/>
            <person name="Methe B."/>
            <person name="Sutton G."/>
            <person name="Nelson K.E."/>
        </authorList>
    </citation>
    <scope>NUCLEOTIDE SEQUENCE [LARGE SCALE GENOMIC DNA]</scope>
    <source>
        <strain evidence="5 6">F0068</strain>
    </source>
</reference>
<name>U2MNZ1_9BACT</name>
<dbReference type="Gene3D" id="1.10.10.10">
    <property type="entry name" value="Winged helix-like DNA-binding domain superfamily/Winged helix DNA-binding domain"/>
    <property type="match status" value="1"/>
</dbReference>
<dbReference type="GO" id="GO:0006355">
    <property type="term" value="P:regulation of DNA-templated transcription"/>
    <property type="evidence" value="ECO:0007669"/>
    <property type="project" value="InterPro"/>
</dbReference>
<protein>
    <submittedName>
        <fullName evidence="5">Transcriptional regulatory protein, C-terminal domain protein</fullName>
    </submittedName>
</protein>
<dbReference type="InterPro" id="IPR016032">
    <property type="entry name" value="Sig_transdc_resp-reg_C-effctor"/>
</dbReference>
<dbReference type="Proteomes" id="UP000016600">
    <property type="component" value="Unassembled WGS sequence"/>
</dbReference>
<evidence type="ECO:0000313" key="5">
    <source>
        <dbReference type="EMBL" id="ERK00984.1"/>
    </source>
</evidence>
<accession>U2MNZ1</accession>
<comment type="caution">
    <text evidence="5">The sequence shown here is derived from an EMBL/GenBank/DDBJ whole genome shotgun (WGS) entry which is preliminary data.</text>
</comment>
<dbReference type="Pfam" id="PF00486">
    <property type="entry name" value="Trans_reg_C"/>
    <property type="match status" value="1"/>
</dbReference>
<organism evidence="5 6">
    <name type="scientific">Hoylesella pleuritidis F0068</name>
    <dbReference type="NCBI Taxonomy" id="1081904"/>
    <lineage>
        <taxon>Bacteria</taxon>
        <taxon>Pseudomonadati</taxon>
        <taxon>Bacteroidota</taxon>
        <taxon>Bacteroidia</taxon>
        <taxon>Bacteroidales</taxon>
        <taxon>Prevotellaceae</taxon>
        <taxon>Hoylesella</taxon>
    </lineage>
</organism>
<evidence type="ECO:0000256" key="3">
    <source>
        <dbReference type="SAM" id="Phobius"/>
    </source>
</evidence>
<keyword evidence="3" id="KW-1133">Transmembrane helix</keyword>
<feature type="DNA-binding region" description="OmpR/PhoB-type" evidence="2">
    <location>
        <begin position="149"/>
        <end position="247"/>
    </location>
</feature>